<dbReference type="Pfam" id="PF11174">
    <property type="entry name" value="DUF2970"/>
    <property type="match status" value="1"/>
</dbReference>
<keyword evidence="1" id="KW-1133">Transmembrane helix</keyword>
<feature type="transmembrane region" description="Helical" evidence="1">
    <location>
        <begin position="43"/>
        <end position="65"/>
    </location>
</feature>
<evidence type="ECO:0000313" key="2">
    <source>
        <dbReference type="EMBL" id="SMF95536.1"/>
    </source>
</evidence>
<evidence type="ECO:0000256" key="1">
    <source>
        <dbReference type="SAM" id="Phobius"/>
    </source>
</evidence>
<accession>A0A1Y6CZ01</accession>
<dbReference type="Proteomes" id="UP000192923">
    <property type="component" value="Unassembled WGS sequence"/>
</dbReference>
<keyword evidence="1" id="KW-0812">Transmembrane</keyword>
<evidence type="ECO:0000313" key="3">
    <source>
        <dbReference type="Proteomes" id="UP000192923"/>
    </source>
</evidence>
<dbReference type="InterPro" id="IPR021344">
    <property type="entry name" value="DUF2970"/>
</dbReference>
<dbReference type="EMBL" id="FXAM01000001">
    <property type="protein sequence ID" value="SMF95536.1"/>
    <property type="molecule type" value="Genomic_DNA"/>
</dbReference>
<keyword evidence="1" id="KW-0472">Membrane</keyword>
<dbReference type="STRING" id="1760988.SAMN02949497_2901"/>
<organism evidence="2 3">
    <name type="scientific">Methylomagnum ishizawai</name>
    <dbReference type="NCBI Taxonomy" id="1760988"/>
    <lineage>
        <taxon>Bacteria</taxon>
        <taxon>Pseudomonadati</taxon>
        <taxon>Pseudomonadota</taxon>
        <taxon>Gammaproteobacteria</taxon>
        <taxon>Methylococcales</taxon>
        <taxon>Methylococcaceae</taxon>
        <taxon>Methylomagnum</taxon>
    </lineage>
</organism>
<dbReference type="RefSeq" id="WP_085213842.1">
    <property type="nucleotide sequence ID" value="NZ_FXAM01000001.1"/>
</dbReference>
<proteinExistence type="predicted"/>
<gene>
    <name evidence="2" type="ORF">SAMN02949497_2901</name>
</gene>
<dbReference type="AlphaFoldDB" id="A0A1Y6CZ01"/>
<evidence type="ECO:0008006" key="4">
    <source>
        <dbReference type="Google" id="ProtNLM"/>
    </source>
</evidence>
<reference evidence="2 3" key="1">
    <citation type="submission" date="2016-12" db="EMBL/GenBank/DDBJ databases">
        <authorList>
            <person name="Song W.-J."/>
            <person name="Kurnit D.M."/>
        </authorList>
    </citation>
    <scope>NUCLEOTIDE SEQUENCE [LARGE SCALE GENOMIC DNA]</scope>
    <source>
        <strain evidence="2 3">175</strain>
    </source>
</reference>
<keyword evidence="3" id="KW-1185">Reference proteome</keyword>
<sequence>MAEHDNPSGKPSLMQIVGSVFAAAFGVQSDANRRRDFTEGTSATPYIVAGVIFTILFIMAIVAVVKTVVG</sequence>
<dbReference type="OrthoDB" id="5625885at2"/>
<name>A0A1Y6CZ01_9GAMM</name>
<protein>
    <recommendedName>
        <fullName evidence="4">DUF2970 domain-containing protein</fullName>
    </recommendedName>
</protein>